<proteinExistence type="predicted"/>
<organism evidence="1 2">
    <name type="scientific">Stenomitos frigidus AS-A4</name>
    <dbReference type="NCBI Taxonomy" id="2933935"/>
    <lineage>
        <taxon>Bacteria</taxon>
        <taxon>Bacillati</taxon>
        <taxon>Cyanobacteriota</taxon>
        <taxon>Cyanophyceae</taxon>
        <taxon>Leptolyngbyales</taxon>
        <taxon>Leptolyngbyaceae</taxon>
        <taxon>Stenomitos</taxon>
    </lineage>
</organism>
<gene>
    <name evidence="1" type="ORF">NDI38_23165</name>
</gene>
<keyword evidence="2" id="KW-1185">Reference proteome</keyword>
<sequence length="168" mass="18170">MALKLLYTVVNATVLDRSGGRTTRVGTHREATTNSTSLSLHLEHYPDFLAGLVKQSTSLNLEALVEAAPAERRSRVTNPIDSVAGVLDQQTLIDVLEAMQPLSVAHAENVGDWSVAIVSYLQQHPSISLVEVQQTLKMPLVELWIGALLSGQVNWSSAATSIKLILFG</sequence>
<reference evidence="1 2" key="1">
    <citation type="submission" date="2022-04" db="EMBL/GenBank/DDBJ databases">
        <title>Positive selection, recombination, and allopatry shape intraspecific diversity of widespread and dominant cyanobacteria.</title>
        <authorList>
            <person name="Wei J."/>
            <person name="Shu W."/>
            <person name="Hu C."/>
        </authorList>
    </citation>
    <scope>NUCLEOTIDE SEQUENCE [LARGE SCALE GENOMIC DNA]</scope>
    <source>
        <strain evidence="1 2">AS-A4</strain>
    </source>
</reference>
<dbReference type="EMBL" id="JAMPLM010000032">
    <property type="protein sequence ID" value="MEP1061335.1"/>
    <property type="molecule type" value="Genomic_DNA"/>
</dbReference>
<evidence type="ECO:0000313" key="2">
    <source>
        <dbReference type="Proteomes" id="UP001476950"/>
    </source>
</evidence>
<evidence type="ECO:0000313" key="1">
    <source>
        <dbReference type="EMBL" id="MEP1061335.1"/>
    </source>
</evidence>
<dbReference type="RefSeq" id="WP_190449767.1">
    <property type="nucleotide sequence ID" value="NZ_JAMPLM010000032.1"/>
</dbReference>
<comment type="caution">
    <text evidence="1">The sequence shown here is derived from an EMBL/GenBank/DDBJ whole genome shotgun (WGS) entry which is preliminary data.</text>
</comment>
<dbReference type="Proteomes" id="UP001476950">
    <property type="component" value="Unassembled WGS sequence"/>
</dbReference>
<protein>
    <submittedName>
        <fullName evidence="1">Uncharacterized protein</fullName>
    </submittedName>
</protein>
<name>A0ABV0KSJ8_9CYAN</name>
<accession>A0ABV0KSJ8</accession>